<organism evidence="1 2">
    <name type="scientific">Pseudoalteromonas luteoviolacea NCIMB 1942</name>
    <dbReference type="NCBI Taxonomy" id="1365253"/>
    <lineage>
        <taxon>Bacteria</taxon>
        <taxon>Pseudomonadati</taxon>
        <taxon>Pseudomonadota</taxon>
        <taxon>Gammaproteobacteria</taxon>
        <taxon>Alteromonadales</taxon>
        <taxon>Pseudoalteromonadaceae</taxon>
        <taxon>Pseudoalteromonas</taxon>
    </lineage>
</organism>
<dbReference type="PATRIC" id="fig|1365253.3.peg.3207"/>
<proteinExistence type="predicted"/>
<evidence type="ECO:0000313" key="2">
    <source>
        <dbReference type="Proteomes" id="UP000076587"/>
    </source>
</evidence>
<accession>A0A167B0F0</accession>
<gene>
    <name evidence="1" type="ORF">N482_13150</name>
</gene>
<reference evidence="1 2" key="1">
    <citation type="submission" date="2013-07" db="EMBL/GenBank/DDBJ databases">
        <title>Comparative Genomic and Metabolomic Analysis of Twelve Strains of Pseudoalteromonas luteoviolacea.</title>
        <authorList>
            <person name="Vynne N.G."/>
            <person name="Mansson M."/>
            <person name="Gram L."/>
        </authorList>
    </citation>
    <scope>NUCLEOTIDE SEQUENCE [LARGE SCALE GENOMIC DNA]</scope>
    <source>
        <strain evidence="1 2">NCIMB 1942</strain>
    </source>
</reference>
<sequence length="87" mass="9990">MELLCSLIVICAVALTFRIVYKELFCSHMQYRASKSKESYRNVIDINYLAECRALEISPKVHGVNSLASQTILLRRRDRLLDKAGDK</sequence>
<protein>
    <submittedName>
        <fullName evidence="1">Uncharacterized protein</fullName>
    </submittedName>
</protein>
<dbReference type="EMBL" id="AUXT01000173">
    <property type="protein sequence ID" value="KZN46015.1"/>
    <property type="molecule type" value="Genomic_DNA"/>
</dbReference>
<dbReference type="Proteomes" id="UP000076587">
    <property type="component" value="Unassembled WGS sequence"/>
</dbReference>
<dbReference type="AlphaFoldDB" id="A0A167B0F0"/>
<comment type="caution">
    <text evidence="1">The sequence shown here is derived from an EMBL/GenBank/DDBJ whole genome shotgun (WGS) entry which is preliminary data.</text>
</comment>
<name>A0A167B0F0_9GAMM</name>
<evidence type="ECO:0000313" key="1">
    <source>
        <dbReference type="EMBL" id="KZN46015.1"/>
    </source>
</evidence>